<keyword evidence="7" id="KW-1185">Reference proteome</keyword>
<feature type="active site" description="Proton acceptor" evidence="4">
    <location>
        <position position="192"/>
    </location>
</feature>
<feature type="short sequence motif" description="GXGXXG" evidence="4">
    <location>
        <begin position="9"/>
        <end position="14"/>
    </location>
</feature>
<dbReference type="InterPro" id="IPR016035">
    <property type="entry name" value="Acyl_Trfase/lysoPLipase"/>
</dbReference>
<dbReference type="Proteomes" id="UP001165396">
    <property type="component" value="Unassembled WGS sequence"/>
</dbReference>
<keyword evidence="2 4" id="KW-0442">Lipid degradation</keyword>
<dbReference type="InterPro" id="IPR002641">
    <property type="entry name" value="PNPLA_dom"/>
</dbReference>
<name>A0ABT1YWJ4_9RHOB</name>
<dbReference type="RefSeq" id="WP_258292917.1">
    <property type="nucleotide sequence ID" value="NZ_JANKJG010000001.1"/>
</dbReference>
<dbReference type="PANTHER" id="PTHR24185:SF1">
    <property type="entry name" value="CALCIUM-INDEPENDENT PHOSPHOLIPASE A2-GAMMA"/>
    <property type="match status" value="1"/>
</dbReference>
<proteinExistence type="predicted"/>
<keyword evidence="3 4" id="KW-0443">Lipid metabolism</keyword>
<feature type="short sequence motif" description="GXSXG" evidence="4">
    <location>
        <begin position="47"/>
        <end position="51"/>
    </location>
</feature>
<evidence type="ECO:0000259" key="5">
    <source>
        <dbReference type="PROSITE" id="PS51635"/>
    </source>
</evidence>
<protein>
    <submittedName>
        <fullName evidence="6">Patatin-like phospholipase family protein</fullName>
    </submittedName>
</protein>
<keyword evidence="1 4" id="KW-0378">Hydrolase</keyword>
<comment type="caution">
    <text evidence="6">The sequence shown here is derived from an EMBL/GenBank/DDBJ whole genome shotgun (WGS) entry which is preliminary data.</text>
</comment>
<dbReference type="Gene3D" id="3.40.1090.10">
    <property type="entry name" value="Cytosolic phospholipase A2 catalytic domain"/>
    <property type="match status" value="1"/>
</dbReference>
<evidence type="ECO:0000256" key="4">
    <source>
        <dbReference type="PROSITE-ProRule" id="PRU01161"/>
    </source>
</evidence>
<dbReference type="EMBL" id="JANKJG010000001">
    <property type="protein sequence ID" value="MCR8825244.1"/>
    <property type="molecule type" value="Genomic_DNA"/>
</dbReference>
<dbReference type="PROSITE" id="PS51635">
    <property type="entry name" value="PNPLA"/>
    <property type="match status" value="1"/>
</dbReference>
<evidence type="ECO:0000256" key="1">
    <source>
        <dbReference type="ARBA" id="ARBA00022801"/>
    </source>
</evidence>
<sequence>MKRLLALSGGGVRGIVEVAFLEAVERAYRERFGPDTRLCDVFNLVGGTSTGALIATAIALGHPLERVADFYLNRARTFFSRRRWWAKGQAAVFDGAALEVELRRDVGDLTLGSDALQTYLAIVLKRIDTGQPWIVNNIPTAPYFENPADGSFLGNRHYSLAPLLRASAAAPTYFDQMTLDIAEGEAQGVFVDGGLSPYNDPSLSLLKMARLRAFGLNWPAGLDQMFVLSIGTGRFREPIPAKAAARMSPIRTAYLSLRGMLNDADLHSLSMMEWLGESRRPAHINSEVGTLEHDSLMGGPAFAFLRLDLPLEMPELHRAGIDMDVRTLRSIRRIDDPDAIAPLYDITRAYIDATLDLDQLLV</sequence>
<organism evidence="6 7">
    <name type="scientific">Pseudosulfitobacter koreensis</name>
    <dbReference type="NCBI Taxonomy" id="2968472"/>
    <lineage>
        <taxon>Bacteria</taxon>
        <taxon>Pseudomonadati</taxon>
        <taxon>Pseudomonadota</taxon>
        <taxon>Alphaproteobacteria</taxon>
        <taxon>Rhodobacterales</taxon>
        <taxon>Roseobacteraceae</taxon>
        <taxon>Pseudosulfitobacter</taxon>
    </lineage>
</organism>
<evidence type="ECO:0000313" key="7">
    <source>
        <dbReference type="Proteomes" id="UP001165396"/>
    </source>
</evidence>
<reference evidence="6" key="1">
    <citation type="submission" date="2022-07" db="EMBL/GenBank/DDBJ databases">
        <title>Pseudosulfitobacter sp. strain AP-MA-4, whole genome sequence.</title>
        <authorList>
            <person name="Jiang Y."/>
        </authorList>
    </citation>
    <scope>NUCLEOTIDE SEQUENCE</scope>
    <source>
        <strain evidence="6">AP-MA-4</strain>
    </source>
</reference>
<evidence type="ECO:0000313" key="6">
    <source>
        <dbReference type="EMBL" id="MCR8825244.1"/>
    </source>
</evidence>
<dbReference type="Pfam" id="PF01734">
    <property type="entry name" value="Patatin"/>
    <property type="match status" value="1"/>
</dbReference>
<evidence type="ECO:0000256" key="2">
    <source>
        <dbReference type="ARBA" id="ARBA00022963"/>
    </source>
</evidence>
<evidence type="ECO:0000256" key="3">
    <source>
        <dbReference type="ARBA" id="ARBA00023098"/>
    </source>
</evidence>
<dbReference type="SUPFAM" id="SSF52151">
    <property type="entry name" value="FabD/lysophospholipase-like"/>
    <property type="match status" value="1"/>
</dbReference>
<gene>
    <name evidence="6" type="ORF">NTA49_01705</name>
</gene>
<dbReference type="PANTHER" id="PTHR24185">
    <property type="entry name" value="CALCIUM-INDEPENDENT PHOSPHOLIPASE A2-GAMMA"/>
    <property type="match status" value="1"/>
</dbReference>
<feature type="domain" description="PNPLA" evidence="5">
    <location>
        <begin position="5"/>
        <end position="206"/>
    </location>
</feature>
<feature type="active site" description="Nucleophile" evidence="4">
    <location>
        <position position="49"/>
    </location>
</feature>
<accession>A0ABT1YWJ4</accession>
<feature type="short sequence motif" description="DGA/G" evidence="4">
    <location>
        <begin position="192"/>
        <end position="194"/>
    </location>
</feature>